<feature type="transmembrane region" description="Helical" evidence="1">
    <location>
        <begin position="24"/>
        <end position="44"/>
    </location>
</feature>
<reference evidence="2" key="1">
    <citation type="submission" date="2021-04" db="EMBL/GenBank/DDBJ databases">
        <title>Biosynthetic gene clusters of Dactylosporangioum roseum.</title>
        <authorList>
            <person name="Hartkoorn R.C."/>
            <person name="Beaudoing E."/>
            <person name="Hot D."/>
            <person name="Moureu S."/>
        </authorList>
    </citation>
    <scope>NUCLEOTIDE SEQUENCE</scope>
    <source>
        <strain evidence="2">NRRL B-16295</strain>
    </source>
</reference>
<dbReference type="EMBL" id="CP073721">
    <property type="protein sequence ID" value="UWZ33863.1"/>
    <property type="molecule type" value="Genomic_DNA"/>
</dbReference>
<keyword evidence="1" id="KW-1133">Transmembrane helix</keyword>
<organism evidence="2 3">
    <name type="scientific">Dactylosporangium roseum</name>
    <dbReference type="NCBI Taxonomy" id="47989"/>
    <lineage>
        <taxon>Bacteria</taxon>
        <taxon>Bacillati</taxon>
        <taxon>Actinomycetota</taxon>
        <taxon>Actinomycetes</taxon>
        <taxon>Micromonosporales</taxon>
        <taxon>Micromonosporaceae</taxon>
        <taxon>Dactylosporangium</taxon>
    </lineage>
</organism>
<protein>
    <submittedName>
        <fullName evidence="2">Uncharacterized protein</fullName>
    </submittedName>
</protein>
<accession>A0ABY5YVU4</accession>
<dbReference type="RefSeq" id="WP_260723144.1">
    <property type="nucleotide sequence ID" value="NZ_BAAABS010000009.1"/>
</dbReference>
<gene>
    <name evidence="2" type="ORF">Drose_21580</name>
</gene>
<keyword evidence="1" id="KW-0472">Membrane</keyword>
<evidence type="ECO:0000256" key="1">
    <source>
        <dbReference type="SAM" id="Phobius"/>
    </source>
</evidence>
<sequence length="53" mass="5347">MYEGGVAGGAAGSAALLPATGLSIGWQVVLAATLILGGMALLRLTPRPQRRRS</sequence>
<proteinExistence type="predicted"/>
<keyword evidence="1" id="KW-0812">Transmembrane</keyword>
<evidence type="ECO:0000313" key="3">
    <source>
        <dbReference type="Proteomes" id="UP001058271"/>
    </source>
</evidence>
<keyword evidence="3" id="KW-1185">Reference proteome</keyword>
<evidence type="ECO:0000313" key="2">
    <source>
        <dbReference type="EMBL" id="UWZ33863.1"/>
    </source>
</evidence>
<name>A0ABY5YVU4_9ACTN</name>
<dbReference type="Proteomes" id="UP001058271">
    <property type="component" value="Chromosome"/>
</dbReference>